<dbReference type="PIRSF" id="PIRSF005198">
    <property type="entry name" value="Antiviral_helicase_SKI2"/>
    <property type="match status" value="1"/>
</dbReference>
<dbReference type="RefSeq" id="XP_028866923.1">
    <property type="nucleotide sequence ID" value="XM_029011090.1"/>
</dbReference>
<gene>
    <name evidence="9" type="ORF">BOVATA_021730</name>
</gene>
<dbReference type="InterPro" id="IPR025696">
    <property type="entry name" value="Beta-barrel_MTR4"/>
</dbReference>
<dbReference type="InterPro" id="IPR001650">
    <property type="entry name" value="Helicase_C-like"/>
</dbReference>
<dbReference type="Pfam" id="PF08148">
    <property type="entry name" value="DSHCT"/>
    <property type="match status" value="1"/>
</dbReference>
<organism evidence="9 10">
    <name type="scientific">Babesia ovata</name>
    <dbReference type="NCBI Taxonomy" id="189622"/>
    <lineage>
        <taxon>Eukaryota</taxon>
        <taxon>Sar</taxon>
        <taxon>Alveolata</taxon>
        <taxon>Apicomplexa</taxon>
        <taxon>Aconoidasida</taxon>
        <taxon>Piroplasmida</taxon>
        <taxon>Babesiidae</taxon>
        <taxon>Babesia</taxon>
    </lineage>
</organism>
<dbReference type="Gene3D" id="3.40.50.300">
    <property type="entry name" value="P-loop containing nucleotide triphosphate hydrolases"/>
    <property type="match status" value="2"/>
</dbReference>
<dbReference type="GO" id="GO:0000460">
    <property type="term" value="P:maturation of 5.8S rRNA"/>
    <property type="evidence" value="ECO:0007669"/>
    <property type="project" value="TreeGrafter"/>
</dbReference>
<feature type="domain" description="Helicase ATP-binding" evidence="7">
    <location>
        <begin position="92"/>
        <end position="248"/>
    </location>
</feature>
<keyword evidence="4 9" id="KW-0347">Helicase</keyword>
<dbReference type="Gene3D" id="2.40.30.300">
    <property type="match status" value="1"/>
</dbReference>
<proteinExistence type="predicted"/>
<dbReference type="SMART" id="SM01142">
    <property type="entry name" value="DSHCT"/>
    <property type="match status" value="1"/>
</dbReference>
<accession>A0A2H6KCF2</accession>
<keyword evidence="10" id="KW-1185">Reference proteome</keyword>
<dbReference type="GO" id="GO:0003724">
    <property type="term" value="F:RNA helicase activity"/>
    <property type="evidence" value="ECO:0007669"/>
    <property type="project" value="InterPro"/>
</dbReference>
<evidence type="ECO:0000256" key="1">
    <source>
        <dbReference type="ARBA" id="ARBA00004123"/>
    </source>
</evidence>
<dbReference type="Pfam" id="PF00271">
    <property type="entry name" value="Helicase_C"/>
    <property type="match status" value="1"/>
</dbReference>
<dbReference type="InterPro" id="IPR011545">
    <property type="entry name" value="DEAD/DEAH_box_helicase_dom"/>
</dbReference>
<evidence type="ECO:0000313" key="10">
    <source>
        <dbReference type="Proteomes" id="UP000236319"/>
    </source>
</evidence>
<dbReference type="InterPro" id="IPR012961">
    <property type="entry name" value="Ski2/MTR4_C"/>
</dbReference>
<keyword evidence="2" id="KW-0547">Nucleotide-binding</keyword>
<dbReference type="GeneID" id="39874450"/>
<dbReference type="InterPro" id="IPR016438">
    <property type="entry name" value="SKI2-like"/>
</dbReference>
<feature type="domain" description="Helicase C-terminal" evidence="8">
    <location>
        <begin position="310"/>
        <end position="511"/>
    </location>
</feature>
<dbReference type="Pfam" id="PF00270">
    <property type="entry name" value="DEAD"/>
    <property type="match status" value="1"/>
</dbReference>
<dbReference type="InterPro" id="IPR014001">
    <property type="entry name" value="Helicase_ATP-bd"/>
</dbReference>
<dbReference type="GO" id="GO:0016787">
    <property type="term" value="F:hydrolase activity"/>
    <property type="evidence" value="ECO:0007669"/>
    <property type="project" value="UniProtKB-KW"/>
</dbReference>
<dbReference type="PROSITE" id="PS51192">
    <property type="entry name" value="HELICASE_ATP_BIND_1"/>
    <property type="match status" value="1"/>
</dbReference>
<keyword evidence="5" id="KW-0067">ATP-binding</keyword>
<dbReference type="FunFam" id="3.40.50.300:FF:000083">
    <property type="entry name" value="ATP-dependent RNA helicase DOB1"/>
    <property type="match status" value="1"/>
</dbReference>
<dbReference type="SMART" id="SM00487">
    <property type="entry name" value="DEXDc"/>
    <property type="match status" value="1"/>
</dbReference>
<evidence type="ECO:0000256" key="6">
    <source>
        <dbReference type="ARBA" id="ARBA00023242"/>
    </source>
</evidence>
<dbReference type="EMBL" id="BDSA01000002">
    <property type="protein sequence ID" value="GBE60680.1"/>
    <property type="molecule type" value="Genomic_DNA"/>
</dbReference>
<evidence type="ECO:0000259" key="8">
    <source>
        <dbReference type="PROSITE" id="PS51194"/>
    </source>
</evidence>
<dbReference type="SMART" id="SM00490">
    <property type="entry name" value="HELICc"/>
    <property type="match status" value="1"/>
</dbReference>
<sequence>MDDALSMFDAFTAATTNKVSEYENEGFTKAPRFMDAAQHRLAAQVVLEKLPGGKNCTHHRLKPANYETPEQPAGEPARTYPFTLDEFQKKSIDCLERGESVLVCAHTSAGKTAVAEYAIAMGLRDKRRIIYTSPIKALSNQKYRNLCDEFVDVGLMTGDVTLNPDASVMVMTTEILRSMLYRGSEIVQEMKWVIFDEVHYMRDAERGVVWEETIILIPQKVHLVFLSATIPNSIEFAEWICRIKNMPCNVISTDYRPTPLQHYIYAPQSNGVYLVVDDSGRFRQDAFLRAVSTLDSLEEGRRKRGRNTKDIESVVAMCHEKKFTPVIVFAFSKAECEANATALRTLDMTDEAEKNLITEIYQNAMATLADDDRTLPQAVFMLPLLKRGVGIHHGGLLPIIKEIIEILFQEGLIKVLFSTETFSMGVNMPARCVVFTSLNKWDGQTNRLITSGEYIQMAGRAGRRGLDEHGLVIIMMEKGIKPEEAKSIFMGKANRLDSSFHLGYNMLLNLIRIENTTPEFLIERSFLQFQRDTNARSYQKELMSVRKDMEEKKSLLKHEDLLELTNVHTLRKEIADKKDAVGRLVSKDLRMLNFLNFGRLVKLENEGNVWEWGIVFATPKVKVNRSTYEKQKFYIVDCLVLCDRASVSGNKKDMPLPTSNIADGLFVVVPFSVDCVKEISQIRMQVQQDFRVNSELSQMNMRAKYTQLVEYMKTLPSVPMLDPVEHIKIDTPEMKGLLTQITELEKRLSSCKVLASGDYETKYDLFMDYVKTQTKERDVLRHIEMSNQIVMKEDLRHMKAVLRKLNYVDENGVVTIKGNVACEINATDELVVAEMFLRNFFENMEPEYICASLSCLVVDEKKDDKLPSDMKLFEAFKNIQDIARQIATVMAENHLDVNVEEFVKKFKPAMMTVVLRWAKGHSFTEVMAESNLFEGSVIRCVRRLEELLRQLACTSRNIGNLQMEQTFVTCIKKLKKGIIFTSSLYL</sequence>
<reference evidence="9 10" key="1">
    <citation type="journal article" date="2017" name="BMC Genomics">
        <title>Whole-genome assembly of Babesia ovata and comparative genomics between closely related pathogens.</title>
        <authorList>
            <person name="Yamagishi J."/>
            <person name="Asada M."/>
            <person name="Hakimi H."/>
            <person name="Tanaka T.Q."/>
            <person name="Sugimoto C."/>
            <person name="Kawazu S."/>
        </authorList>
    </citation>
    <scope>NUCLEOTIDE SEQUENCE [LARGE SCALE GENOMIC DNA]</scope>
    <source>
        <strain evidence="9 10">Miyake</strain>
    </source>
</reference>
<dbReference type="FunFam" id="3.40.50.300:FF:000141">
    <property type="entry name" value="ATP-dependent RNA helicase DOB1"/>
    <property type="match status" value="1"/>
</dbReference>
<dbReference type="PANTHER" id="PTHR12131:SF7">
    <property type="entry name" value="EXOSOME RNA HELICASE MTR4"/>
    <property type="match status" value="1"/>
</dbReference>
<dbReference type="PANTHER" id="PTHR12131">
    <property type="entry name" value="ATP-DEPENDENT RNA AND DNA HELICASE"/>
    <property type="match status" value="1"/>
</dbReference>
<evidence type="ECO:0000256" key="2">
    <source>
        <dbReference type="ARBA" id="ARBA00022741"/>
    </source>
</evidence>
<dbReference type="CDD" id="cd18795">
    <property type="entry name" value="SF2_C_Ski2"/>
    <property type="match status" value="1"/>
</dbReference>
<dbReference type="InterPro" id="IPR027417">
    <property type="entry name" value="P-loop_NTPase"/>
</dbReference>
<dbReference type="InterPro" id="IPR050699">
    <property type="entry name" value="RNA-DNA_Helicase"/>
</dbReference>
<dbReference type="VEuPathDB" id="PiroplasmaDB:BOVATA_021730"/>
<dbReference type="AlphaFoldDB" id="A0A2H6KCF2"/>
<comment type="caution">
    <text evidence="9">The sequence shown here is derived from an EMBL/GenBank/DDBJ whole genome shotgun (WGS) entry which is preliminary data.</text>
</comment>
<protein>
    <submittedName>
        <fullName evidence="9">DSHCT domain containing DEAD DEAH box helicase family protein</fullName>
    </submittedName>
</protein>
<comment type="subcellular location">
    <subcellularLocation>
        <location evidence="1">Nucleus</location>
    </subcellularLocation>
</comment>
<dbReference type="GO" id="GO:0005524">
    <property type="term" value="F:ATP binding"/>
    <property type="evidence" value="ECO:0007669"/>
    <property type="project" value="UniProtKB-KW"/>
</dbReference>
<dbReference type="SUPFAM" id="SSF52540">
    <property type="entry name" value="P-loop containing nucleoside triphosphate hydrolases"/>
    <property type="match status" value="1"/>
</dbReference>
<evidence type="ECO:0000256" key="3">
    <source>
        <dbReference type="ARBA" id="ARBA00022801"/>
    </source>
</evidence>
<dbReference type="PROSITE" id="PS51194">
    <property type="entry name" value="HELICASE_CTER"/>
    <property type="match status" value="1"/>
</dbReference>
<evidence type="ECO:0000256" key="4">
    <source>
        <dbReference type="ARBA" id="ARBA00022806"/>
    </source>
</evidence>
<keyword evidence="6" id="KW-0539">Nucleus</keyword>
<dbReference type="GO" id="GO:0005634">
    <property type="term" value="C:nucleus"/>
    <property type="evidence" value="ECO:0007669"/>
    <property type="project" value="UniProtKB-SubCell"/>
</dbReference>
<dbReference type="OrthoDB" id="64767at2759"/>
<name>A0A2H6KCF2_9APIC</name>
<evidence type="ECO:0000259" key="7">
    <source>
        <dbReference type="PROSITE" id="PS51192"/>
    </source>
</evidence>
<dbReference type="Pfam" id="PF13234">
    <property type="entry name" value="MTR4_beta-barrel"/>
    <property type="match status" value="1"/>
</dbReference>
<dbReference type="Gene3D" id="1.10.3380.30">
    <property type="match status" value="1"/>
</dbReference>
<evidence type="ECO:0000313" key="9">
    <source>
        <dbReference type="EMBL" id="GBE60680.1"/>
    </source>
</evidence>
<dbReference type="GO" id="GO:0006401">
    <property type="term" value="P:RNA catabolic process"/>
    <property type="evidence" value="ECO:0007669"/>
    <property type="project" value="InterPro"/>
</dbReference>
<keyword evidence="3" id="KW-0378">Hydrolase</keyword>
<dbReference type="GO" id="GO:0003723">
    <property type="term" value="F:RNA binding"/>
    <property type="evidence" value="ECO:0007669"/>
    <property type="project" value="InterPro"/>
</dbReference>
<evidence type="ECO:0000256" key="5">
    <source>
        <dbReference type="ARBA" id="ARBA00022840"/>
    </source>
</evidence>
<dbReference type="Proteomes" id="UP000236319">
    <property type="component" value="Unassembled WGS sequence"/>
</dbReference>